<evidence type="ECO:0000313" key="3">
    <source>
        <dbReference type="Proteomes" id="UP001586593"/>
    </source>
</evidence>
<evidence type="ECO:0000256" key="1">
    <source>
        <dbReference type="SAM" id="MobiDB-lite"/>
    </source>
</evidence>
<dbReference type="Proteomes" id="UP001586593">
    <property type="component" value="Unassembled WGS sequence"/>
</dbReference>
<dbReference type="EMBL" id="JAZHXJ010001540">
    <property type="protein sequence ID" value="KAL1844682.1"/>
    <property type="molecule type" value="Genomic_DNA"/>
</dbReference>
<proteinExistence type="predicted"/>
<accession>A0ABR3VSM6</accession>
<feature type="compositionally biased region" description="Basic residues" evidence="1">
    <location>
        <begin position="126"/>
        <end position="142"/>
    </location>
</feature>
<keyword evidence="3" id="KW-1185">Reference proteome</keyword>
<protein>
    <submittedName>
        <fullName evidence="2">Uncharacterized protein</fullName>
    </submittedName>
</protein>
<gene>
    <name evidence="2" type="ORF">VTK73DRAFT_2041</name>
</gene>
<evidence type="ECO:0000313" key="2">
    <source>
        <dbReference type="EMBL" id="KAL1844682.1"/>
    </source>
</evidence>
<feature type="region of interest" description="Disordered" evidence="1">
    <location>
        <begin position="59"/>
        <end position="142"/>
    </location>
</feature>
<comment type="caution">
    <text evidence="2">The sequence shown here is derived from an EMBL/GenBank/DDBJ whole genome shotgun (WGS) entry which is preliminary data.</text>
</comment>
<sequence length="142" mass="14971">MGVTSPKKQSPDVFSTIWSGRIGVMTTPALTSETHSEKMATAAAAGLIFQSARIFVDVSESQKGRKPRQSCAAAPSRPPGVSETGTERRSETGGGNVRIPIADVRKHGTRPAAGERNGGSTGPRKEKGRKRSAGDGRRRRGS</sequence>
<reference evidence="2 3" key="1">
    <citation type="journal article" date="2024" name="Commun. Biol.">
        <title>Comparative genomic analysis of thermophilic fungi reveals convergent evolutionary adaptations and gene losses.</title>
        <authorList>
            <person name="Steindorff A.S."/>
            <person name="Aguilar-Pontes M.V."/>
            <person name="Robinson A.J."/>
            <person name="Andreopoulos B."/>
            <person name="LaButti K."/>
            <person name="Kuo A."/>
            <person name="Mondo S."/>
            <person name="Riley R."/>
            <person name="Otillar R."/>
            <person name="Haridas S."/>
            <person name="Lipzen A."/>
            <person name="Grimwood J."/>
            <person name="Schmutz J."/>
            <person name="Clum A."/>
            <person name="Reid I.D."/>
            <person name="Moisan M.C."/>
            <person name="Butler G."/>
            <person name="Nguyen T.T.M."/>
            <person name="Dewar K."/>
            <person name="Conant G."/>
            <person name="Drula E."/>
            <person name="Henrissat B."/>
            <person name="Hansel C."/>
            <person name="Singer S."/>
            <person name="Hutchinson M.I."/>
            <person name="de Vries R.P."/>
            <person name="Natvig D.O."/>
            <person name="Powell A.J."/>
            <person name="Tsang A."/>
            <person name="Grigoriev I.V."/>
        </authorList>
    </citation>
    <scope>NUCLEOTIDE SEQUENCE [LARGE SCALE GENOMIC DNA]</scope>
    <source>
        <strain evidence="2 3">ATCC 24622</strain>
    </source>
</reference>
<name>A0ABR3VSM6_9PEZI</name>
<organism evidence="2 3">
    <name type="scientific">Phialemonium thermophilum</name>
    <dbReference type="NCBI Taxonomy" id="223376"/>
    <lineage>
        <taxon>Eukaryota</taxon>
        <taxon>Fungi</taxon>
        <taxon>Dikarya</taxon>
        <taxon>Ascomycota</taxon>
        <taxon>Pezizomycotina</taxon>
        <taxon>Sordariomycetes</taxon>
        <taxon>Sordariomycetidae</taxon>
        <taxon>Cephalothecales</taxon>
        <taxon>Cephalothecaceae</taxon>
        <taxon>Phialemonium</taxon>
    </lineage>
</organism>